<feature type="domain" description="C3H1-type" evidence="31">
    <location>
        <begin position="443"/>
        <end position="470"/>
    </location>
</feature>
<feature type="compositionally biased region" description="Polar residues" evidence="28">
    <location>
        <begin position="537"/>
        <end position="590"/>
    </location>
</feature>
<feature type="compositionally biased region" description="Polar residues" evidence="28">
    <location>
        <begin position="1055"/>
        <end position="1077"/>
    </location>
</feature>
<evidence type="ECO:0000256" key="2">
    <source>
        <dbReference type="ARBA" id="ARBA00004123"/>
    </source>
</evidence>
<evidence type="ECO:0000256" key="14">
    <source>
        <dbReference type="ARBA" id="ARBA00022843"/>
    </source>
</evidence>
<proteinExistence type="predicted"/>
<evidence type="ECO:0000259" key="29">
    <source>
        <dbReference type="PROSITE" id="PS50089"/>
    </source>
</evidence>
<evidence type="ECO:0000256" key="17">
    <source>
        <dbReference type="ARBA" id="ARBA00023242"/>
    </source>
</evidence>
<dbReference type="GO" id="GO:0005829">
    <property type="term" value="C:cytosol"/>
    <property type="evidence" value="ECO:0007669"/>
    <property type="project" value="UniProtKB-ARBA"/>
</dbReference>
<feature type="compositionally biased region" description="Basic residues" evidence="28">
    <location>
        <begin position="1285"/>
        <end position="1297"/>
    </location>
</feature>
<evidence type="ECO:0000256" key="12">
    <source>
        <dbReference type="ARBA" id="ARBA00022786"/>
    </source>
</evidence>
<dbReference type="FunFam" id="3.30.70.330:FF:000044">
    <property type="entry name" value="Putative ccr4-not transcription complex subunit 4"/>
    <property type="match status" value="1"/>
</dbReference>
<feature type="compositionally biased region" description="Polar residues" evidence="28">
    <location>
        <begin position="693"/>
        <end position="711"/>
    </location>
</feature>
<evidence type="ECO:0000256" key="10">
    <source>
        <dbReference type="ARBA" id="ARBA00022723"/>
    </source>
</evidence>
<comment type="catalytic activity">
    <reaction evidence="1">
        <text>S-ubiquitinyl-[E2 ubiquitin-conjugating enzyme]-L-cysteine + [acceptor protein]-L-lysine = [E2 ubiquitin-conjugating enzyme]-L-cysteine + N(6)-ubiquitinyl-[acceptor protein]-L-lysine.</text>
        <dbReference type="EC" id="2.3.2.27"/>
    </reaction>
</comment>
<keyword evidence="7" id="KW-0963">Cytoplasm</keyword>
<evidence type="ECO:0000256" key="16">
    <source>
        <dbReference type="ARBA" id="ARBA00023054"/>
    </source>
</evidence>
<dbReference type="Gene3D" id="3.30.40.10">
    <property type="entry name" value="Zinc/RING finger domain, C3HC4 (zinc finger)"/>
    <property type="match status" value="1"/>
</dbReference>
<evidence type="ECO:0000256" key="18">
    <source>
        <dbReference type="ARBA" id="ARBA00057081"/>
    </source>
</evidence>
<keyword evidence="15 25" id="KW-0694">RNA-binding</keyword>
<sequence length="1297" mass="143701">MPDSGNEDSITELNTQLNKSMVLMANVVDTPPVNHKRKSITINTKEQSPKVSSKPVKSRKSILKTTTNKSFDENAAADEIVQTSNDDDKRLNEMTLNGLPSSTTISSRPRTLKEIVQKETLEEENVSSTFNLEDVSDSEEIWIMDVPRLIDPQELHGQTIVFEDKSKFRIKDERYCIITHNTSHNVTCVFNSKKDVPQYKTVNIKPAGFLSVRRKLSGAPEVKPISTESSVQFPDNLKLRHPLLGVIPKPQSKMSVLNQSGEDAVECPLCMEPLEVDDLNFFPCTCGYQICRFCWHRIRTDENGLCPACRKAYSENPADFKPLTKEEIARLKAEKRLKDQQRKQRVTENRKHLANVRVVQKNLVFVVGLPMRLADADVLKKHEYFGKFGKIHKVVINQSTSYAGSQGPSASAYVTYQRQEDALRAIEAVNNIVVDGRTIKTSLGTTKYCSHFMRNQACPKPDCMYLHDLGDQEASFTKEEMHQGKHQEYERKLVQSLHAHASSVQRKPTPSPPVTGSIVRESGTVNSQTKEAWPSLQPGQTNSTQSSCKEISPSAQTTSQHNNVTSGNGTVAQQSHMSSGVSTHQQNNNNNKDESVGVRRGKSNSESKAQAARNKHKNSQNKEKHGTRTTSRSESSSINMQNSSQSQITGQKDVRNFSADTNSEMLQKLVNVNGAFQNGERLHSDSETDQQREGSTPASTISSTEDSNVNHQAEHLVESSEENSSGAVLLGSSPASTNSSQGANQLPPPGLHNGSQMQLNHRSIFQADNNSFFSSNTFQKIPTTTSIPPNSLAGISRNSKSSEKYTERMKVKGTNTNLDWTSTGVAAIPDSLPTVHSSEDWQAAFGFQPESSRTNHIIAKSSSTDSRVPFNSEGFADEEVYINAPYTAALTESSSSTFTSNLLVNSPASKFMADYQQNSLQQRLNIQAQQTQENCEYIKQNGHATMEEIRNHCDAGSEVKADDDLGFDPFHETQKALAELLAEDEMQVQQQKMFQQQQLREREEQTRVQHQQTLANLNQQHFPQVAHIAHLQQQAQHLQNLQVLQSHSLLSRLPQNLLPSGAQSPAQGTVTATTLGQRSRLPPPGFPGSTPNHMNSFGLGIPRPAPTNSALSGAQPPQPQSAYLPNGSPLLNTQSIGKCTGDVYTLKDWCEINNQQQFHHQALHQKGWNNFGPIADWTSIDPAIVTSSRPLPFQTTSAWQFSHIHPSHVVTHNTQQEQNAPTQHWAMQPPPGFAAPSTTGQLNNPQPNTTAPPHTKLISAGSEIESRLYCRPISLMREANESRRHNVSGRGKIKSSK</sequence>
<feature type="region of interest" description="Disordered" evidence="28">
    <location>
        <begin position="496"/>
        <end position="651"/>
    </location>
</feature>
<feature type="region of interest" description="Disordered" evidence="28">
    <location>
        <begin position="1055"/>
        <end position="1088"/>
    </location>
</feature>
<keyword evidence="13 26" id="KW-0862">Zinc</keyword>
<evidence type="ECO:0000256" key="26">
    <source>
        <dbReference type="PROSITE-ProRule" id="PRU00723"/>
    </source>
</evidence>
<feature type="compositionally biased region" description="Polar residues" evidence="28">
    <location>
        <begin position="733"/>
        <end position="744"/>
    </location>
</feature>
<evidence type="ECO:0000256" key="5">
    <source>
        <dbReference type="ARBA" id="ARBA00012483"/>
    </source>
</evidence>
<evidence type="ECO:0000256" key="13">
    <source>
        <dbReference type="ARBA" id="ARBA00022833"/>
    </source>
</evidence>
<feature type="domain" description="RRM" evidence="30">
    <location>
        <begin position="362"/>
        <end position="446"/>
    </location>
</feature>
<keyword evidence="10 26" id="KW-0479">Metal-binding</keyword>
<evidence type="ECO:0000256" key="22">
    <source>
        <dbReference type="ARBA" id="ARBA00077837"/>
    </source>
</evidence>
<feature type="region of interest" description="Disordered" evidence="28">
    <location>
        <begin position="680"/>
        <end position="756"/>
    </location>
</feature>
<dbReference type="Gene3D" id="3.30.70.330">
    <property type="match status" value="1"/>
</dbReference>
<keyword evidence="11 26" id="KW-0863">Zinc-finger</keyword>
<evidence type="ECO:0000256" key="23">
    <source>
        <dbReference type="ARBA" id="ARBA00083547"/>
    </source>
</evidence>
<dbReference type="PROSITE" id="PS50089">
    <property type="entry name" value="ZF_RING_2"/>
    <property type="match status" value="1"/>
</dbReference>
<dbReference type="Pfam" id="PF00076">
    <property type="entry name" value="RRM_1"/>
    <property type="match status" value="1"/>
</dbReference>
<dbReference type="PANTHER" id="PTHR12603:SF0">
    <property type="entry name" value="CCR4-NOT TRANSCRIPTION COMPLEX SUBUNIT 4"/>
    <property type="match status" value="1"/>
</dbReference>
<evidence type="ECO:0000256" key="4">
    <source>
        <dbReference type="ARBA" id="ARBA00004906"/>
    </source>
</evidence>
<feature type="region of interest" description="Disordered" evidence="28">
    <location>
        <begin position="1278"/>
        <end position="1297"/>
    </location>
</feature>
<dbReference type="GO" id="GO:0005634">
    <property type="term" value="C:nucleus"/>
    <property type="evidence" value="ECO:0007669"/>
    <property type="project" value="UniProtKB-SubCell"/>
</dbReference>
<dbReference type="Proteomes" id="UP000078542">
    <property type="component" value="Unassembled WGS sequence"/>
</dbReference>
<comment type="pathway">
    <text evidence="4">Protein modification; protein ubiquitination.</text>
</comment>
<keyword evidence="9" id="KW-0808">Transferase</keyword>
<dbReference type="STRING" id="456900.A0A195C7I0"/>
<dbReference type="InterPro" id="IPR003954">
    <property type="entry name" value="RRM_euk-type"/>
</dbReference>
<dbReference type="GO" id="GO:0003723">
    <property type="term" value="F:RNA binding"/>
    <property type="evidence" value="ECO:0007669"/>
    <property type="project" value="UniProtKB-UniRule"/>
</dbReference>
<keyword evidence="16 27" id="KW-0175">Coiled coil</keyword>
<keyword evidence="33" id="KW-1185">Reference proteome</keyword>
<dbReference type="InterPro" id="IPR001841">
    <property type="entry name" value="Znf_RING"/>
</dbReference>
<keyword evidence="8" id="KW-0597">Phosphoprotein</keyword>
<evidence type="ECO:0000256" key="19">
    <source>
        <dbReference type="ARBA" id="ARBA00062432"/>
    </source>
</evidence>
<dbReference type="SUPFAM" id="SSF54928">
    <property type="entry name" value="RNA-binding domain, RBD"/>
    <property type="match status" value="1"/>
</dbReference>
<evidence type="ECO:0000256" key="25">
    <source>
        <dbReference type="PROSITE-ProRule" id="PRU00176"/>
    </source>
</evidence>
<evidence type="ECO:0000259" key="30">
    <source>
        <dbReference type="PROSITE" id="PS50102"/>
    </source>
</evidence>
<evidence type="ECO:0000256" key="1">
    <source>
        <dbReference type="ARBA" id="ARBA00000900"/>
    </source>
</evidence>
<feature type="region of interest" description="Disordered" evidence="28">
    <location>
        <begin position="1100"/>
        <end position="1129"/>
    </location>
</feature>
<evidence type="ECO:0000313" key="33">
    <source>
        <dbReference type="Proteomes" id="UP000078542"/>
    </source>
</evidence>
<comment type="subunit">
    <text evidence="19">Interacts with CNOT1 via its C-terminus but does not stably associate with the CCR4-NOT complex. Interacts (via RING domain) with UBE2D2. Interacts with ABCE1, PINK1 and PELO.</text>
</comment>
<evidence type="ECO:0000256" key="8">
    <source>
        <dbReference type="ARBA" id="ARBA00022553"/>
    </source>
</evidence>
<evidence type="ECO:0000256" key="15">
    <source>
        <dbReference type="ARBA" id="ARBA00022884"/>
    </source>
</evidence>
<evidence type="ECO:0000256" key="21">
    <source>
        <dbReference type="ARBA" id="ARBA00075062"/>
    </source>
</evidence>
<dbReference type="CDD" id="cd16618">
    <property type="entry name" value="mRING-HC-C4C4_CNOT4"/>
    <property type="match status" value="1"/>
</dbReference>
<feature type="region of interest" description="Disordered" evidence="28">
    <location>
        <begin position="44"/>
        <end position="63"/>
    </location>
</feature>
<comment type="subcellular location">
    <subcellularLocation>
        <location evidence="3">Cytoplasm</location>
    </subcellularLocation>
    <subcellularLocation>
        <location evidence="2">Nucleus</location>
    </subcellularLocation>
</comment>
<dbReference type="InterPro" id="IPR039515">
    <property type="entry name" value="NOT4_mRING-HC-C4C4"/>
</dbReference>
<keyword evidence="17" id="KW-0539">Nucleus</keyword>
<evidence type="ECO:0000256" key="7">
    <source>
        <dbReference type="ARBA" id="ARBA00022490"/>
    </source>
</evidence>
<dbReference type="SUPFAM" id="SSF57850">
    <property type="entry name" value="RING/U-box"/>
    <property type="match status" value="1"/>
</dbReference>
<feature type="compositionally biased region" description="Basic and acidic residues" evidence="28">
    <location>
        <begin position="680"/>
        <end position="692"/>
    </location>
</feature>
<gene>
    <name evidence="32" type="ORF">ALC62_13164</name>
</gene>
<evidence type="ECO:0000256" key="11">
    <source>
        <dbReference type="ARBA" id="ARBA00022771"/>
    </source>
</evidence>
<organism evidence="32 33">
    <name type="scientific">Cyphomyrmex costatus</name>
    <dbReference type="NCBI Taxonomy" id="456900"/>
    <lineage>
        <taxon>Eukaryota</taxon>
        <taxon>Metazoa</taxon>
        <taxon>Ecdysozoa</taxon>
        <taxon>Arthropoda</taxon>
        <taxon>Hexapoda</taxon>
        <taxon>Insecta</taxon>
        <taxon>Pterygota</taxon>
        <taxon>Neoptera</taxon>
        <taxon>Endopterygota</taxon>
        <taxon>Hymenoptera</taxon>
        <taxon>Apocrita</taxon>
        <taxon>Aculeata</taxon>
        <taxon>Formicoidea</taxon>
        <taxon>Formicidae</taxon>
        <taxon>Myrmicinae</taxon>
        <taxon>Cyphomyrmex</taxon>
    </lineage>
</organism>
<dbReference type="InterPro" id="IPR000571">
    <property type="entry name" value="Znf_CCCH"/>
</dbReference>
<evidence type="ECO:0000256" key="3">
    <source>
        <dbReference type="ARBA" id="ARBA00004496"/>
    </source>
</evidence>
<evidence type="ECO:0000256" key="9">
    <source>
        <dbReference type="ARBA" id="ARBA00022679"/>
    </source>
</evidence>
<dbReference type="FunFam" id="3.30.40.10:FF:000006">
    <property type="entry name" value="CCR4-NOT transcription complex subunit 4"/>
    <property type="match status" value="1"/>
</dbReference>
<name>A0A195C7I0_9HYME</name>
<dbReference type="EC" id="2.3.2.27" evidence="5"/>
<evidence type="ECO:0000256" key="24">
    <source>
        <dbReference type="ARBA" id="ARBA00083942"/>
    </source>
</evidence>
<dbReference type="InterPro" id="IPR039780">
    <property type="entry name" value="Mot2"/>
</dbReference>
<feature type="domain" description="RING-type" evidence="29">
    <location>
        <begin position="267"/>
        <end position="310"/>
    </location>
</feature>
<evidence type="ECO:0000256" key="6">
    <source>
        <dbReference type="ARBA" id="ARBA00022481"/>
    </source>
</evidence>
<dbReference type="CDD" id="cd12438">
    <property type="entry name" value="RRM_CNOT4"/>
    <property type="match status" value="1"/>
</dbReference>
<dbReference type="InterPro" id="IPR035979">
    <property type="entry name" value="RBD_domain_sf"/>
</dbReference>
<feature type="compositionally biased region" description="Low complexity" evidence="28">
    <location>
        <begin position="628"/>
        <end position="648"/>
    </location>
</feature>
<evidence type="ECO:0000256" key="27">
    <source>
        <dbReference type="SAM" id="Coils"/>
    </source>
</evidence>
<dbReference type="GO" id="GO:0016567">
    <property type="term" value="P:protein ubiquitination"/>
    <property type="evidence" value="ECO:0007669"/>
    <property type="project" value="TreeGrafter"/>
</dbReference>
<dbReference type="InterPro" id="IPR000504">
    <property type="entry name" value="RRM_dom"/>
</dbReference>
<keyword evidence="12" id="KW-0833">Ubl conjugation pathway</keyword>
<dbReference type="PANTHER" id="PTHR12603">
    <property type="entry name" value="CCR4-NOT TRANSCRIPTION COMPLEX RELATED"/>
    <property type="match status" value="1"/>
</dbReference>
<reference evidence="32 33" key="1">
    <citation type="submission" date="2016-03" db="EMBL/GenBank/DDBJ databases">
        <title>Cyphomyrmex costatus WGS genome.</title>
        <authorList>
            <person name="Nygaard S."/>
            <person name="Hu H."/>
            <person name="Boomsma J."/>
            <person name="Zhang G."/>
        </authorList>
    </citation>
    <scope>NUCLEOTIDE SEQUENCE [LARGE SCALE GENOMIC DNA]</scope>
    <source>
        <strain evidence="32">MS0001</strain>
        <tissue evidence="32">Whole body</tissue>
    </source>
</reference>
<protein>
    <recommendedName>
        <fullName evidence="20">CCR4-NOT transcription complex subunit 4</fullName>
        <ecNumber evidence="5">2.3.2.27</ecNumber>
    </recommendedName>
    <alternativeName>
        <fullName evidence="23">CCR4-associated factor 4</fullName>
    </alternativeName>
    <alternativeName>
        <fullName evidence="24">E3 ubiquitin-protein ligase CNOT4</fullName>
    </alternativeName>
    <alternativeName>
        <fullName evidence="21">Potential transcriptional repressor NOT4Hp</fullName>
    </alternativeName>
    <alternativeName>
        <fullName evidence="22">RING-type E3 ubiquitin transferase CNOT4</fullName>
    </alternativeName>
</protein>
<keyword evidence="14" id="KW-0832">Ubl conjugation</keyword>
<accession>A0A195C7I0</accession>
<keyword evidence="6" id="KW-0488">Methylation</keyword>
<dbReference type="GO" id="GO:0061630">
    <property type="term" value="F:ubiquitin protein ligase activity"/>
    <property type="evidence" value="ECO:0007669"/>
    <property type="project" value="UniProtKB-EC"/>
</dbReference>
<evidence type="ECO:0000256" key="20">
    <source>
        <dbReference type="ARBA" id="ARBA00071435"/>
    </source>
</evidence>
<dbReference type="InterPro" id="IPR013083">
    <property type="entry name" value="Znf_RING/FYVE/PHD"/>
</dbReference>
<feature type="coiled-coil region" evidence="27">
    <location>
        <begin position="323"/>
        <end position="350"/>
    </location>
</feature>
<evidence type="ECO:0000313" key="32">
    <source>
        <dbReference type="EMBL" id="KYM96113.1"/>
    </source>
</evidence>
<dbReference type="InterPro" id="IPR012677">
    <property type="entry name" value="Nucleotide-bd_a/b_plait_sf"/>
</dbReference>
<dbReference type="EMBL" id="KQ978231">
    <property type="protein sequence ID" value="KYM96113.1"/>
    <property type="molecule type" value="Genomic_DNA"/>
</dbReference>
<dbReference type="PROSITE" id="PS50102">
    <property type="entry name" value="RRM"/>
    <property type="match status" value="1"/>
</dbReference>
<comment type="function">
    <text evidence="18">Has E3 ubiquitin ligase activity, promoting ubiquitination and degradation of target proteins. Involved in activation of the JAK/STAT pathway. Catalyzes ubiquitination of methylated RBM15. Plays a role in quality control of translation of mitochondrial outer membrane-localized mRNA. As part of the PINK1-regulated signaling, upon mitochondria damage, ubiquitinates ABCE1 and thereby recruits autophagy receptors to the mitochondrial outer membrane to initiate mitophagy.</text>
</comment>
<dbReference type="GO" id="GO:0030014">
    <property type="term" value="C:CCR4-NOT complex"/>
    <property type="evidence" value="ECO:0007669"/>
    <property type="project" value="InterPro"/>
</dbReference>
<evidence type="ECO:0000256" key="28">
    <source>
        <dbReference type="SAM" id="MobiDB-lite"/>
    </source>
</evidence>
<dbReference type="PROSITE" id="PS50103">
    <property type="entry name" value="ZF_C3H1"/>
    <property type="match status" value="1"/>
</dbReference>
<feature type="region of interest" description="Disordered" evidence="28">
    <location>
        <begin position="782"/>
        <end position="804"/>
    </location>
</feature>
<evidence type="ECO:0000259" key="31">
    <source>
        <dbReference type="PROSITE" id="PS50103"/>
    </source>
</evidence>
<dbReference type="Pfam" id="PF14570">
    <property type="entry name" value="zf-RING_4"/>
    <property type="match status" value="1"/>
</dbReference>
<dbReference type="GO" id="GO:0008270">
    <property type="term" value="F:zinc ion binding"/>
    <property type="evidence" value="ECO:0007669"/>
    <property type="project" value="UniProtKB-KW"/>
</dbReference>
<dbReference type="SMART" id="SM00361">
    <property type="entry name" value="RRM_1"/>
    <property type="match status" value="1"/>
</dbReference>
<feature type="zinc finger region" description="C3H1-type" evidence="26">
    <location>
        <begin position="443"/>
        <end position="470"/>
    </location>
</feature>
<dbReference type="InterPro" id="IPR034261">
    <property type="entry name" value="CNOT4_RRM"/>
</dbReference>